<name>A0A1I3RL12_9PLAN</name>
<evidence type="ECO:0000313" key="2">
    <source>
        <dbReference type="EMBL" id="SFJ46542.1"/>
    </source>
</evidence>
<protein>
    <submittedName>
        <fullName evidence="2">Uncharacterized protein</fullName>
    </submittedName>
</protein>
<evidence type="ECO:0000313" key="3">
    <source>
        <dbReference type="Proteomes" id="UP000199518"/>
    </source>
</evidence>
<reference evidence="3" key="1">
    <citation type="submission" date="2016-10" db="EMBL/GenBank/DDBJ databases">
        <authorList>
            <person name="Varghese N."/>
            <person name="Submissions S."/>
        </authorList>
    </citation>
    <scope>NUCLEOTIDE SEQUENCE [LARGE SCALE GENOMIC DNA]</scope>
    <source>
        <strain evidence="3">DSM 26348</strain>
    </source>
</reference>
<feature type="compositionally biased region" description="Gly residues" evidence="1">
    <location>
        <begin position="733"/>
        <end position="744"/>
    </location>
</feature>
<accession>A0A1I3RL12</accession>
<keyword evidence="3" id="KW-1185">Reference proteome</keyword>
<dbReference type="EMBL" id="FOQD01000021">
    <property type="protein sequence ID" value="SFJ46542.1"/>
    <property type="molecule type" value="Genomic_DNA"/>
</dbReference>
<proteinExistence type="predicted"/>
<sequence>MAKVNFKKLALDHVEKAVFGVIALIALLALAGTQWKPYSGTPTQITEKIAKGRQTLQGNVWPEEEKAKYIISKEAAPANIVYERLRKEFSPAAIEPSGRMVVDIFGGSEPVREPELLAVQNPIASGGRVFLEVLGDVAAPAEEMTAPATGKPAAADESLPDEFRNRRNMAGPGMPGMDGPMMYSASPEMAMGGMPGMSGMPTDPGMSGMPGMTGMVAPQLNGQGYHFVSVRAVFPLRDQITKYAEAIHKSYHYAASVFDILDFELERQIAQPGKDPWTGSWEKVDLQAARDILDKAASFDADVVSSTITNAVITMPLPLRISGEWRKQATHPQIEKFELSDSEIATEAEMQRKLLQEAAAQRKQMDSAVSKRGGFAQMVVDTRQLNADMFGGSMYGSPISGPGFDMGMNPGMGPGMGMSAPGGPATRGPRNANAVNPIDKLVADMAKGSTNRAEEEKRIREWIQSRVSAEGELLLFRYLDFNVEPGKAYRYRVRLVLKNPNFGKRIADAGGVPHVVEGETRVTPWSPITTPVAVEEDMKYFITEVKEQSGRVLPVAKFDVFQWDPSHGTFMNNPLEVRMGQPIADEVETTVIDPAKSIYETQKYWFTTNDYLVDASPDIRLDDALHEKGDDGKTLKLPPGMRGKLPLAPQTLVARENQQLVYLSSDYQKQEHATQKSYIEMQGTQFEYLKAPKVPEGGDPLAGLGLGPSSPSMGPPSEMAGPRTRNTMRRGRGGPGPMGGMSSP</sequence>
<dbReference type="STRING" id="1576369.SAMN05421753_12125"/>
<evidence type="ECO:0000256" key="1">
    <source>
        <dbReference type="SAM" id="MobiDB-lite"/>
    </source>
</evidence>
<gene>
    <name evidence="2" type="ORF">SAMN05421753_12125</name>
</gene>
<organism evidence="2 3">
    <name type="scientific">Planctomicrobium piriforme</name>
    <dbReference type="NCBI Taxonomy" id="1576369"/>
    <lineage>
        <taxon>Bacteria</taxon>
        <taxon>Pseudomonadati</taxon>
        <taxon>Planctomycetota</taxon>
        <taxon>Planctomycetia</taxon>
        <taxon>Planctomycetales</taxon>
        <taxon>Planctomycetaceae</taxon>
        <taxon>Planctomicrobium</taxon>
    </lineage>
</organism>
<dbReference type="AlphaFoldDB" id="A0A1I3RL12"/>
<feature type="compositionally biased region" description="Low complexity" evidence="1">
    <location>
        <begin position="695"/>
        <end position="725"/>
    </location>
</feature>
<dbReference type="Proteomes" id="UP000199518">
    <property type="component" value="Unassembled WGS sequence"/>
</dbReference>
<dbReference type="RefSeq" id="WP_092055989.1">
    <property type="nucleotide sequence ID" value="NZ_FOQD01000021.1"/>
</dbReference>
<feature type="region of interest" description="Disordered" evidence="1">
    <location>
        <begin position="692"/>
        <end position="744"/>
    </location>
</feature>
<dbReference type="OrthoDB" id="258914at2"/>